<dbReference type="STRING" id="1499688.BN000_00276"/>
<dbReference type="Pfam" id="PF01381">
    <property type="entry name" value="HTH_3"/>
    <property type="match status" value="1"/>
</dbReference>
<dbReference type="Proteomes" id="UP000199087">
    <property type="component" value="Unassembled WGS sequence"/>
</dbReference>
<dbReference type="CDD" id="cd00093">
    <property type="entry name" value="HTH_XRE"/>
    <property type="match status" value="1"/>
</dbReference>
<accession>A0A0U1NQR6</accession>
<feature type="domain" description="HTH cro/C1-type" evidence="1">
    <location>
        <begin position="7"/>
        <end position="61"/>
    </location>
</feature>
<dbReference type="OrthoDB" id="2897536at2"/>
<dbReference type="SMART" id="SM00530">
    <property type="entry name" value="HTH_XRE"/>
    <property type="match status" value="1"/>
</dbReference>
<reference evidence="3" key="1">
    <citation type="submission" date="2015-05" db="EMBL/GenBank/DDBJ databases">
        <authorList>
            <person name="Urmite Genomes"/>
        </authorList>
    </citation>
    <scope>NUCLEOTIDE SEQUENCE [LARGE SCALE GENOMIC DNA]</scope>
    <source>
        <strain evidence="3">LF1</strain>
    </source>
</reference>
<dbReference type="AlphaFoldDB" id="A0A0U1NQR6"/>
<dbReference type="SUPFAM" id="SSF47413">
    <property type="entry name" value="lambda repressor-like DNA-binding domains"/>
    <property type="match status" value="1"/>
</dbReference>
<dbReference type="InterPro" id="IPR001387">
    <property type="entry name" value="Cro/C1-type_HTH"/>
</dbReference>
<dbReference type="Gene3D" id="1.10.260.40">
    <property type="entry name" value="lambda repressor-like DNA-binding domains"/>
    <property type="match status" value="1"/>
</dbReference>
<proteinExistence type="predicted"/>
<dbReference type="InterPro" id="IPR010982">
    <property type="entry name" value="Lambda_DNA-bd_dom_sf"/>
</dbReference>
<dbReference type="GO" id="GO:0003677">
    <property type="term" value="F:DNA binding"/>
    <property type="evidence" value="ECO:0007669"/>
    <property type="project" value="InterPro"/>
</dbReference>
<gene>
    <name evidence="2" type="ORF">BN000_00276</name>
</gene>
<organism evidence="2 3">
    <name type="scientific">Neobacillus massiliamazoniensis</name>
    <dbReference type="NCBI Taxonomy" id="1499688"/>
    <lineage>
        <taxon>Bacteria</taxon>
        <taxon>Bacillati</taxon>
        <taxon>Bacillota</taxon>
        <taxon>Bacilli</taxon>
        <taxon>Bacillales</taxon>
        <taxon>Bacillaceae</taxon>
        <taxon>Neobacillus</taxon>
    </lineage>
</organism>
<protein>
    <submittedName>
        <fullName evidence="2">Helix-turn-helix protein</fullName>
    </submittedName>
</protein>
<dbReference type="EMBL" id="CVRB01000001">
    <property type="protein sequence ID" value="CRK80393.1"/>
    <property type="molecule type" value="Genomic_DNA"/>
</dbReference>
<dbReference type="PROSITE" id="PS50943">
    <property type="entry name" value="HTH_CROC1"/>
    <property type="match status" value="1"/>
</dbReference>
<evidence type="ECO:0000313" key="2">
    <source>
        <dbReference type="EMBL" id="CRK80393.1"/>
    </source>
</evidence>
<keyword evidence="3" id="KW-1185">Reference proteome</keyword>
<evidence type="ECO:0000313" key="3">
    <source>
        <dbReference type="Proteomes" id="UP000199087"/>
    </source>
</evidence>
<sequence>MVTAVTIKVVKAFLDLTQGELAKRMGVSVSLVSAVEQGTKPITADFAKKFKRAVGITDTILSDIQYLQTKLSE</sequence>
<name>A0A0U1NQR6_9BACI</name>
<dbReference type="RefSeq" id="WP_090629825.1">
    <property type="nucleotide sequence ID" value="NZ_CVRB01000001.1"/>
</dbReference>
<evidence type="ECO:0000259" key="1">
    <source>
        <dbReference type="PROSITE" id="PS50943"/>
    </source>
</evidence>